<keyword evidence="1" id="KW-0285">Flavoprotein</keyword>
<reference evidence="5 6" key="1">
    <citation type="journal article" date="2019" name="Int. J. Syst. Evol. Microbiol.">
        <title>The Global Catalogue of Microorganisms (GCM) 10K type strain sequencing project: providing services to taxonomists for standard genome sequencing and annotation.</title>
        <authorList>
            <consortium name="The Broad Institute Genomics Platform"/>
            <consortium name="The Broad Institute Genome Sequencing Center for Infectious Disease"/>
            <person name="Wu L."/>
            <person name="Ma J."/>
        </authorList>
    </citation>
    <scope>NUCLEOTIDE SEQUENCE [LARGE SCALE GENOMIC DNA]</scope>
    <source>
        <strain evidence="5 6">JCM 15628</strain>
    </source>
</reference>
<feature type="domain" description="NADPH-dependent FMN reductase-like" evidence="4">
    <location>
        <begin position="9"/>
        <end position="159"/>
    </location>
</feature>
<evidence type="ECO:0000259" key="4">
    <source>
        <dbReference type="Pfam" id="PF03358"/>
    </source>
</evidence>
<evidence type="ECO:0000256" key="2">
    <source>
        <dbReference type="ARBA" id="ARBA00022643"/>
    </source>
</evidence>
<organism evidence="5 6">
    <name type="scientific">Terrabacter lapilli</name>
    <dbReference type="NCBI Taxonomy" id="436231"/>
    <lineage>
        <taxon>Bacteria</taxon>
        <taxon>Bacillati</taxon>
        <taxon>Actinomycetota</taxon>
        <taxon>Actinomycetes</taxon>
        <taxon>Micrococcales</taxon>
        <taxon>Intrasporangiaceae</taxon>
        <taxon>Terrabacter</taxon>
    </lineage>
</organism>
<dbReference type="InterPro" id="IPR029039">
    <property type="entry name" value="Flavoprotein-like_sf"/>
</dbReference>
<proteinExistence type="predicted"/>
<name>A0ABN2RU44_9MICO</name>
<gene>
    <name evidence="5" type="ORF">GCM10009817_13770</name>
</gene>
<accession>A0ABN2RU44</accession>
<evidence type="ECO:0000256" key="3">
    <source>
        <dbReference type="ARBA" id="ARBA00023002"/>
    </source>
</evidence>
<dbReference type="Gene3D" id="3.40.50.360">
    <property type="match status" value="1"/>
</dbReference>
<protein>
    <submittedName>
        <fullName evidence="5">FMN reductase</fullName>
    </submittedName>
</protein>
<dbReference type="EMBL" id="BAAAPU010000004">
    <property type="protein sequence ID" value="GAA1974828.1"/>
    <property type="molecule type" value="Genomic_DNA"/>
</dbReference>
<evidence type="ECO:0000256" key="1">
    <source>
        <dbReference type="ARBA" id="ARBA00022630"/>
    </source>
</evidence>
<dbReference type="InterPro" id="IPR005025">
    <property type="entry name" value="FMN_Rdtase-like_dom"/>
</dbReference>
<dbReference type="InterPro" id="IPR023932">
    <property type="entry name" value="CE1759_FMN_reduct"/>
</dbReference>
<keyword evidence="3" id="KW-0560">Oxidoreductase</keyword>
<dbReference type="Proteomes" id="UP001500013">
    <property type="component" value="Unassembled WGS sequence"/>
</dbReference>
<keyword evidence="2" id="KW-0288">FMN</keyword>
<dbReference type="Pfam" id="PF03358">
    <property type="entry name" value="FMN_red"/>
    <property type="match status" value="1"/>
</dbReference>
<dbReference type="SUPFAM" id="SSF52218">
    <property type="entry name" value="Flavoproteins"/>
    <property type="match status" value="1"/>
</dbReference>
<keyword evidence="6" id="KW-1185">Reference proteome</keyword>
<dbReference type="RefSeq" id="WP_344059797.1">
    <property type="nucleotide sequence ID" value="NZ_BAAAPU010000004.1"/>
</dbReference>
<dbReference type="InterPro" id="IPR051814">
    <property type="entry name" value="NAD(P)H-dep_FMN_reductase"/>
</dbReference>
<dbReference type="PANTHER" id="PTHR43408">
    <property type="entry name" value="FMN REDUCTASE (NADPH)"/>
    <property type="match status" value="1"/>
</dbReference>
<evidence type="ECO:0000313" key="6">
    <source>
        <dbReference type="Proteomes" id="UP001500013"/>
    </source>
</evidence>
<dbReference type="NCBIfam" id="TIGR04037">
    <property type="entry name" value="LLM_duo_CE1759"/>
    <property type="match status" value="1"/>
</dbReference>
<sequence length="209" mass="22097">MTTRTPFHLAVITAGVTEPSSTRLLADRLTEATVRALADHDIGEVVVEVVDVRDVAHDVTNNVLTGFASPELQVRLDAIAEADALVVATPVYAASYSGLFKMLVDVLPKDALRDTPVLLGATGGTARHSLAIDHALRPLFAYLGALVAPVAVFAASEDWGSVEAGRLGERIDRAGRAFAALVSGTPREARVDPFEQVTPFAAMLSDLRA</sequence>
<dbReference type="PANTHER" id="PTHR43408:SF2">
    <property type="entry name" value="FMN REDUCTASE (NADPH)"/>
    <property type="match status" value="1"/>
</dbReference>
<comment type="caution">
    <text evidence="5">The sequence shown here is derived from an EMBL/GenBank/DDBJ whole genome shotgun (WGS) entry which is preliminary data.</text>
</comment>
<evidence type="ECO:0000313" key="5">
    <source>
        <dbReference type="EMBL" id="GAA1974828.1"/>
    </source>
</evidence>